<evidence type="ECO:0000256" key="5">
    <source>
        <dbReference type="ARBA" id="ARBA00022842"/>
    </source>
</evidence>
<dbReference type="NCBIfam" id="TIGR00092">
    <property type="entry name" value="redox-regulated ATPase YchF"/>
    <property type="match status" value="1"/>
</dbReference>
<organism evidence="9 10">
    <name type="scientific">Paludisphaera borealis</name>
    <dbReference type="NCBI Taxonomy" id="1387353"/>
    <lineage>
        <taxon>Bacteria</taxon>
        <taxon>Pseudomonadati</taxon>
        <taxon>Planctomycetota</taxon>
        <taxon>Planctomycetia</taxon>
        <taxon>Isosphaerales</taxon>
        <taxon>Isosphaeraceae</taxon>
        <taxon>Paludisphaera</taxon>
    </lineage>
</organism>
<evidence type="ECO:0000256" key="1">
    <source>
        <dbReference type="ARBA" id="ARBA00001946"/>
    </source>
</evidence>
<keyword evidence="10" id="KW-1185">Reference proteome</keyword>
<dbReference type="PROSITE" id="PS51710">
    <property type="entry name" value="G_OBG"/>
    <property type="match status" value="1"/>
</dbReference>
<dbReference type="GO" id="GO:0016887">
    <property type="term" value="F:ATP hydrolysis activity"/>
    <property type="evidence" value="ECO:0007669"/>
    <property type="project" value="UniProtKB-UniRule"/>
</dbReference>
<dbReference type="Gene3D" id="3.40.50.300">
    <property type="entry name" value="P-loop containing nucleotide triphosphate hydrolases"/>
    <property type="match status" value="1"/>
</dbReference>
<dbReference type="PIRSF" id="PIRSF006641">
    <property type="entry name" value="CHP00092"/>
    <property type="match status" value="1"/>
</dbReference>
<sequence length="387" mass="41866">MKLDSAVFLTRIGITPVESKGRRENMRAGIVGLPNVGKSTLFNALTSSKAAQSANYPFCTIEPNEGVVSVPDGRLERISRYIVPKKLIHAALRLVDIAGIVKGASEGEGLGNKFLSHIREVDAILQVVRCFEDPDVVHVAGAVDPISDIDVIEIELMLADMQTLENALPKAERTAKSGDKEAKLRADAIRKCLDHLGTDQPLRKLTLDEQEAAAISSFGLMTAKPILYVANVDESDLAGKGPLAMKVRERAAMVGAGMVPVCAKLEAEIAELDEADRAEMLAGAGLEEAALPALAHEAYRVLGLQSYFTAGEKEVRAWTIPVGATAPQAAGVIHTDFEKGFIRVEVYTLDDLETYKSEKEIRAAGKLRVEGKNYIMQDGDICHFLFN</sequence>
<evidence type="ECO:0000259" key="8">
    <source>
        <dbReference type="PROSITE" id="PS51880"/>
    </source>
</evidence>
<evidence type="ECO:0000256" key="2">
    <source>
        <dbReference type="ARBA" id="ARBA00022723"/>
    </source>
</evidence>
<feature type="domain" description="OBG-type G" evidence="7">
    <location>
        <begin position="26"/>
        <end position="281"/>
    </location>
</feature>
<keyword evidence="3 6" id="KW-0547">Nucleotide-binding</keyword>
<comment type="similarity">
    <text evidence="6">Belongs to the TRAFAC class OBG-HflX-like GTPase superfamily. OBG GTPase family. YchF/OLA1 subfamily.</text>
</comment>
<feature type="binding site" evidence="6">
    <location>
        <begin position="35"/>
        <end position="40"/>
    </location>
    <ligand>
        <name>ATP</name>
        <dbReference type="ChEBI" id="CHEBI:30616"/>
    </ligand>
</feature>
<dbReference type="KEGG" id="pbor:BSF38_02851"/>
<dbReference type="FunFam" id="3.10.20.30:FF:000001">
    <property type="entry name" value="Ribosome-binding ATPase YchF"/>
    <property type="match status" value="1"/>
</dbReference>
<dbReference type="GO" id="GO:0005524">
    <property type="term" value="F:ATP binding"/>
    <property type="evidence" value="ECO:0007669"/>
    <property type="project" value="UniProtKB-UniRule"/>
</dbReference>
<reference evidence="10" key="1">
    <citation type="submission" date="2016-12" db="EMBL/GenBank/DDBJ databases">
        <title>Comparative genomics of four Isosphaeraceae planctomycetes: a common pool of plasmids and glycoside hydrolase genes.</title>
        <authorList>
            <person name="Ivanova A."/>
        </authorList>
    </citation>
    <scope>NUCLEOTIDE SEQUENCE [LARGE SCALE GENOMIC DNA]</scope>
    <source>
        <strain evidence="10">PX4</strain>
    </source>
</reference>
<gene>
    <name evidence="6 9" type="primary">ychF</name>
    <name evidence="9" type="ORF">BSF38_02851</name>
</gene>
<name>A0A1U7CQX1_9BACT</name>
<dbReference type="HAMAP" id="MF_00944">
    <property type="entry name" value="YchF_OLA1_ATPase"/>
    <property type="match status" value="1"/>
</dbReference>
<dbReference type="STRING" id="1387353.BSF38_02851"/>
<dbReference type="PANTHER" id="PTHR23305:SF18">
    <property type="entry name" value="OBG-TYPE G DOMAIN-CONTAINING PROTEIN"/>
    <property type="match status" value="1"/>
</dbReference>
<dbReference type="Gene3D" id="1.10.150.300">
    <property type="entry name" value="TGS-like domain"/>
    <property type="match status" value="1"/>
</dbReference>
<dbReference type="Pfam" id="PF01926">
    <property type="entry name" value="MMR_HSR1"/>
    <property type="match status" value="1"/>
</dbReference>
<dbReference type="InterPro" id="IPR006073">
    <property type="entry name" value="GTP-bd"/>
</dbReference>
<accession>A0A1U7CQX1</accession>
<dbReference type="SUPFAM" id="SSF52540">
    <property type="entry name" value="P-loop containing nucleoside triphosphate hydrolases"/>
    <property type="match status" value="1"/>
</dbReference>
<dbReference type="PRINTS" id="PR00326">
    <property type="entry name" value="GTP1OBG"/>
</dbReference>
<dbReference type="InterPro" id="IPR012675">
    <property type="entry name" value="Beta-grasp_dom_sf"/>
</dbReference>
<comment type="cofactor">
    <cofactor evidence="1">
        <name>Mg(2+)</name>
        <dbReference type="ChEBI" id="CHEBI:18420"/>
    </cofactor>
</comment>
<dbReference type="AlphaFoldDB" id="A0A1U7CQX1"/>
<dbReference type="InterPro" id="IPR004396">
    <property type="entry name" value="ATPase_YchF/OLA1"/>
</dbReference>
<evidence type="ECO:0000313" key="9">
    <source>
        <dbReference type="EMBL" id="APW61337.1"/>
    </source>
</evidence>
<evidence type="ECO:0000313" key="10">
    <source>
        <dbReference type="Proteomes" id="UP000186309"/>
    </source>
</evidence>
<protein>
    <recommendedName>
        <fullName evidence="6">Ribosome-binding ATPase YchF</fullName>
    </recommendedName>
</protein>
<evidence type="ECO:0000256" key="4">
    <source>
        <dbReference type="ARBA" id="ARBA00022840"/>
    </source>
</evidence>
<evidence type="ECO:0000256" key="6">
    <source>
        <dbReference type="HAMAP-Rule" id="MF_00944"/>
    </source>
</evidence>
<comment type="function">
    <text evidence="6">ATPase that binds to both the 70S ribosome and the 50S ribosomal subunit in a nucleotide-independent manner.</text>
</comment>
<dbReference type="CDD" id="cd04867">
    <property type="entry name" value="TGS_YchF_OLA1"/>
    <property type="match status" value="1"/>
</dbReference>
<dbReference type="InterPro" id="IPR012676">
    <property type="entry name" value="TGS-like"/>
</dbReference>
<dbReference type="Pfam" id="PF06071">
    <property type="entry name" value="YchF-GTPase_C"/>
    <property type="match status" value="1"/>
</dbReference>
<dbReference type="InterPro" id="IPR023192">
    <property type="entry name" value="TGS-like_dom_sf"/>
</dbReference>
<dbReference type="EMBL" id="CP019082">
    <property type="protein sequence ID" value="APW61337.1"/>
    <property type="molecule type" value="Genomic_DNA"/>
</dbReference>
<dbReference type="Proteomes" id="UP000186309">
    <property type="component" value="Chromosome"/>
</dbReference>
<keyword evidence="4 6" id="KW-0067">ATP-binding</keyword>
<dbReference type="InterPro" id="IPR041706">
    <property type="entry name" value="YchF_N"/>
</dbReference>
<dbReference type="InterPro" id="IPR027417">
    <property type="entry name" value="P-loop_NTPase"/>
</dbReference>
<keyword evidence="5" id="KW-0460">Magnesium</keyword>
<dbReference type="PROSITE" id="PS51880">
    <property type="entry name" value="TGS"/>
    <property type="match status" value="1"/>
</dbReference>
<evidence type="ECO:0000256" key="3">
    <source>
        <dbReference type="ARBA" id="ARBA00022741"/>
    </source>
</evidence>
<dbReference type="PANTHER" id="PTHR23305">
    <property type="entry name" value="OBG GTPASE FAMILY"/>
    <property type="match status" value="1"/>
</dbReference>
<evidence type="ECO:0000259" key="7">
    <source>
        <dbReference type="PROSITE" id="PS51710"/>
    </source>
</evidence>
<dbReference type="InterPro" id="IPR004095">
    <property type="entry name" value="TGS"/>
</dbReference>
<feature type="domain" description="TGS" evidence="8">
    <location>
        <begin position="303"/>
        <end position="386"/>
    </location>
</feature>
<keyword evidence="2" id="KW-0479">Metal-binding</keyword>
<dbReference type="FunFam" id="1.10.150.300:FF:000001">
    <property type="entry name" value="Ribosome-binding ATPase YchF"/>
    <property type="match status" value="1"/>
</dbReference>
<dbReference type="CDD" id="cd01900">
    <property type="entry name" value="YchF"/>
    <property type="match status" value="1"/>
</dbReference>
<proteinExistence type="inferred from homology"/>
<dbReference type="SUPFAM" id="SSF81271">
    <property type="entry name" value="TGS-like"/>
    <property type="match status" value="1"/>
</dbReference>
<dbReference type="InterPro" id="IPR031167">
    <property type="entry name" value="G_OBG"/>
</dbReference>
<dbReference type="InterPro" id="IPR013029">
    <property type="entry name" value="YchF_C"/>
</dbReference>
<dbReference type="GO" id="GO:0043023">
    <property type="term" value="F:ribosomal large subunit binding"/>
    <property type="evidence" value="ECO:0007669"/>
    <property type="project" value="UniProtKB-UniRule"/>
</dbReference>
<dbReference type="Gene3D" id="3.10.20.30">
    <property type="match status" value="1"/>
</dbReference>
<dbReference type="GO" id="GO:0005737">
    <property type="term" value="C:cytoplasm"/>
    <property type="evidence" value="ECO:0007669"/>
    <property type="project" value="TreeGrafter"/>
</dbReference>
<dbReference type="GO" id="GO:0046872">
    <property type="term" value="F:metal ion binding"/>
    <property type="evidence" value="ECO:0007669"/>
    <property type="project" value="UniProtKB-KW"/>
</dbReference>
<dbReference type="GO" id="GO:0005525">
    <property type="term" value="F:GTP binding"/>
    <property type="evidence" value="ECO:0007669"/>
    <property type="project" value="InterPro"/>
</dbReference>